<dbReference type="SUPFAM" id="SSF158560">
    <property type="entry name" value="BH3980-like"/>
    <property type="match status" value="1"/>
</dbReference>
<comment type="caution">
    <text evidence="2">The sequence shown here is derived from an EMBL/GenBank/DDBJ whole genome shotgun (WGS) entry which is preliminary data.</text>
</comment>
<feature type="transmembrane region" description="Helical" evidence="1">
    <location>
        <begin position="177"/>
        <end position="195"/>
    </location>
</feature>
<keyword evidence="1" id="KW-0812">Transmembrane</keyword>
<sequence length="225" mass="24952">MNRNAKLLNRSNNQLDERLTAENGRVMTDMVCYLRGSGLSEYHQELVRQDLLEMVLSAQERGDSIDTVIGGDYRRFCDEIIASLPPKSAFQKICGILSTLFLCAAILCAIGVVFSNDTFELIRSAIAGRPLNFHISVPVSSLVFLSLIMAFSVFIVQYICKTAFRTGRQKPGLGKNVLIGMGIMAFFLVIAWFGRTVAFTVSLWAACTAIVVMLALYKVLEQYEG</sequence>
<organism evidence="2 3">
    <name type="scientific">Faecalispora sporosphaeroides</name>
    <dbReference type="NCBI Taxonomy" id="1549"/>
    <lineage>
        <taxon>Bacteria</taxon>
        <taxon>Bacillati</taxon>
        <taxon>Bacillota</taxon>
        <taxon>Clostridia</taxon>
        <taxon>Eubacteriales</taxon>
        <taxon>Oscillospiraceae</taxon>
        <taxon>Faecalispora</taxon>
    </lineage>
</organism>
<dbReference type="PANTHER" id="PTHR41307">
    <property type="entry name" value="MEMBRANE PROTEIN-RELATED"/>
    <property type="match status" value="1"/>
</dbReference>
<name>A0A928KRJ2_9FIRM</name>
<evidence type="ECO:0000313" key="2">
    <source>
        <dbReference type="EMBL" id="MBE6833408.1"/>
    </source>
</evidence>
<dbReference type="Gene3D" id="1.10.1900.10">
    <property type="entry name" value="c-terminal domain of poly(a) binding protein"/>
    <property type="match status" value="1"/>
</dbReference>
<feature type="transmembrane region" description="Helical" evidence="1">
    <location>
        <begin position="201"/>
        <end position="220"/>
    </location>
</feature>
<evidence type="ECO:0000313" key="3">
    <source>
        <dbReference type="Proteomes" id="UP000754750"/>
    </source>
</evidence>
<dbReference type="RefSeq" id="WP_326840338.1">
    <property type="nucleotide sequence ID" value="NZ_SVNY01000003.1"/>
</dbReference>
<keyword evidence="1" id="KW-1133">Transmembrane helix</keyword>
<dbReference type="Proteomes" id="UP000754750">
    <property type="component" value="Unassembled WGS sequence"/>
</dbReference>
<reference evidence="2" key="1">
    <citation type="submission" date="2019-04" db="EMBL/GenBank/DDBJ databases">
        <title>Evolution of Biomass-Degrading Anaerobic Consortia Revealed by Metagenomics.</title>
        <authorList>
            <person name="Peng X."/>
        </authorList>
    </citation>
    <scope>NUCLEOTIDE SEQUENCE</scope>
    <source>
        <strain evidence="2">SIG551</strain>
    </source>
</reference>
<feature type="transmembrane region" description="Helical" evidence="1">
    <location>
        <begin position="135"/>
        <end position="156"/>
    </location>
</feature>
<gene>
    <name evidence="2" type="ORF">E7512_07500</name>
</gene>
<accession>A0A928KRJ2</accession>
<keyword evidence="1" id="KW-0472">Membrane</keyword>
<dbReference type="EMBL" id="SVNY01000003">
    <property type="protein sequence ID" value="MBE6833408.1"/>
    <property type="molecule type" value="Genomic_DNA"/>
</dbReference>
<dbReference type="PANTHER" id="PTHR41307:SF1">
    <property type="entry name" value="MEMBRANE PROTEIN"/>
    <property type="match status" value="1"/>
</dbReference>
<dbReference type="AlphaFoldDB" id="A0A928KRJ2"/>
<protein>
    <recommendedName>
        <fullName evidence="4">DUF1129 family protein</fullName>
    </recommendedName>
</protein>
<evidence type="ECO:0008006" key="4">
    <source>
        <dbReference type="Google" id="ProtNLM"/>
    </source>
</evidence>
<proteinExistence type="predicted"/>
<evidence type="ECO:0000256" key="1">
    <source>
        <dbReference type="SAM" id="Phobius"/>
    </source>
</evidence>
<feature type="transmembrane region" description="Helical" evidence="1">
    <location>
        <begin position="93"/>
        <end position="115"/>
    </location>
</feature>